<dbReference type="AlphaFoldDB" id="A0A9N9E1R8"/>
<feature type="non-terminal residue" evidence="1">
    <location>
        <position position="1"/>
    </location>
</feature>
<accession>A0A9N9E1R8</accession>
<evidence type="ECO:0000313" key="2">
    <source>
        <dbReference type="Proteomes" id="UP000789375"/>
    </source>
</evidence>
<evidence type="ECO:0000313" key="1">
    <source>
        <dbReference type="EMBL" id="CAG8656419.1"/>
    </source>
</evidence>
<name>A0A9N9E1R8_FUNMO</name>
<organism evidence="1 2">
    <name type="scientific">Funneliformis mosseae</name>
    <name type="common">Endomycorrhizal fungus</name>
    <name type="synonym">Glomus mosseae</name>
    <dbReference type="NCBI Taxonomy" id="27381"/>
    <lineage>
        <taxon>Eukaryota</taxon>
        <taxon>Fungi</taxon>
        <taxon>Fungi incertae sedis</taxon>
        <taxon>Mucoromycota</taxon>
        <taxon>Glomeromycotina</taxon>
        <taxon>Glomeromycetes</taxon>
        <taxon>Glomerales</taxon>
        <taxon>Glomeraceae</taxon>
        <taxon>Funneliformis</taxon>
    </lineage>
</organism>
<dbReference type="EMBL" id="CAJVPP010004857">
    <property type="protein sequence ID" value="CAG8656419.1"/>
    <property type="molecule type" value="Genomic_DNA"/>
</dbReference>
<keyword evidence="2" id="KW-1185">Reference proteome</keyword>
<dbReference type="Proteomes" id="UP000789375">
    <property type="component" value="Unassembled WGS sequence"/>
</dbReference>
<proteinExistence type="predicted"/>
<sequence length="106" mass="12448">YEEESYEEIYATLRVRVISCTINRRDAKEKSKKISESQQEIRLRNRNVCRPISLNILIDMQEGISIPKVKKSQRKILYTLFAVDQLASNNIAEEIFNFLLSAKLRQ</sequence>
<protein>
    <submittedName>
        <fullName evidence="1">555_t:CDS:1</fullName>
    </submittedName>
</protein>
<gene>
    <name evidence="1" type="ORF">FMOSSE_LOCUS11725</name>
</gene>
<reference evidence="1" key="1">
    <citation type="submission" date="2021-06" db="EMBL/GenBank/DDBJ databases">
        <authorList>
            <person name="Kallberg Y."/>
            <person name="Tangrot J."/>
            <person name="Rosling A."/>
        </authorList>
    </citation>
    <scope>NUCLEOTIDE SEQUENCE</scope>
    <source>
        <strain evidence="1">87-6 pot B 2015</strain>
    </source>
</reference>
<comment type="caution">
    <text evidence="1">The sequence shown here is derived from an EMBL/GenBank/DDBJ whole genome shotgun (WGS) entry which is preliminary data.</text>
</comment>